<keyword evidence="1 3" id="KW-0378">Hydrolase</keyword>
<evidence type="ECO:0000256" key="1">
    <source>
        <dbReference type="ARBA" id="ARBA00022801"/>
    </source>
</evidence>
<organism evidence="3 4">
    <name type="scientific">Acinetobacter johnsonii SH046</name>
    <dbReference type="NCBI Taxonomy" id="575586"/>
    <lineage>
        <taxon>Bacteria</taxon>
        <taxon>Pseudomonadati</taxon>
        <taxon>Pseudomonadota</taxon>
        <taxon>Gammaproteobacteria</taxon>
        <taxon>Moraxellales</taxon>
        <taxon>Moraxellaceae</taxon>
        <taxon>Acinetobacter</taxon>
    </lineage>
</organism>
<dbReference type="SUPFAM" id="SSF53474">
    <property type="entry name" value="alpha/beta-Hydrolases"/>
    <property type="match status" value="1"/>
</dbReference>
<dbReference type="Gene3D" id="3.40.50.1820">
    <property type="entry name" value="alpha/beta hydrolase"/>
    <property type="match status" value="1"/>
</dbReference>
<evidence type="ECO:0000313" key="4">
    <source>
        <dbReference type="Proteomes" id="UP000012047"/>
    </source>
</evidence>
<dbReference type="GO" id="GO:0052689">
    <property type="term" value="F:carboxylic ester hydrolase activity"/>
    <property type="evidence" value="ECO:0007669"/>
    <property type="project" value="UniProtKB-ARBA"/>
</dbReference>
<dbReference type="InterPro" id="IPR029058">
    <property type="entry name" value="AB_hydrolase_fold"/>
</dbReference>
<proteinExistence type="predicted"/>
<dbReference type="InterPro" id="IPR022742">
    <property type="entry name" value="Hydrolase_4"/>
</dbReference>
<dbReference type="eggNOG" id="COG4757">
    <property type="taxonomic scope" value="Bacteria"/>
</dbReference>
<sequence length="290" mass="31935">MLKPIMQNYETLTITCSDHYSLSGRFYTAQGTQQALPVLICPATGITQQFYHHFASWLAEQGYAVLVFDFRGIGESLHEPLKKSKASIVQWGQLDIPAAMEVLLNKTQATQVILLGHSAGGQLLGINPNYEKVAKVVAVAGSTGHVKDLKGRTKLLAPVMFKLIFPIARYTLGYGPTNAIGMGENLPKDVARDWAQFCSKPGYVINALGKTVQDDFHRDIRCPITAIWASDDEIATQVNVKGLLSLYPNAQTDQIKLKPQAYGHKAIGHMAMFKRSHQNLWPEIAAQLSS</sequence>
<dbReference type="AlphaFoldDB" id="D0SCM9"/>
<dbReference type="PANTHER" id="PTHR22946:SF9">
    <property type="entry name" value="POLYKETIDE TRANSFERASE AF380"/>
    <property type="match status" value="1"/>
</dbReference>
<dbReference type="Pfam" id="PF12146">
    <property type="entry name" value="Hydrolase_4"/>
    <property type="match status" value="1"/>
</dbReference>
<dbReference type="EMBL" id="GG704965">
    <property type="protein sequence ID" value="EEY96911.1"/>
    <property type="molecule type" value="Genomic_DNA"/>
</dbReference>
<evidence type="ECO:0000313" key="3">
    <source>
        <dbReference type="EMBL" id="EEY96911.1"/>
    </source>
</evidence>
<dbReference type="PIRSF" id="PIRSF037442">
    <property type="entry name" value="UCP037442_abhydr"/>
    <property type="match status" value="1"/>
</dbReference>
<accession>D0SCM9</accession>
<gene>
    <name evidence="3" type="ORF">HMPREF0016_01602</name>
</gene>
<protein>
    <submittedName>
        <fullName evidence="3">Hydrolase, alpha/beta domain protein</fullName>
    </submittedName>
</protein>
<dbReference type="ESTHER" id="acijo-d0scm9">
    <property type="family name" value="UCP037442"/>
</dbReference>
<reference evidence="4" key="1">
    <citation type="journal article" date="2012" name="PLoS ONE">
        <title>The success of Acinetobacter species; genetic, metabolic and virulence attributes.</title>
        <authorList>
            <person name="Peleg A.Y."/>
            <person name="de Breij A."/>
            <person name="Adams M.D."/>
            <person name="Cerqueira G.M."/>
            <person name="Mocali S."/>
            <person name="Galardini M."/>
            <person name="Nibbering P.H."/>
            <person name="Earl A.M."/>
            <person name="Ward D.V."/>
            <person name="Paterson D.L."/>
            <person name="Seifert H."/>
            <person name="Dijkshoorn L."/>
        </authorList>
    </citation>
    <scope>NUCLEOTIDE SEQUENCE [LARGE SCALE GENOMIC DNA]</scope>
    <source>
        <strain evidence="4">SH046</strain>
    </source>
</reference>
<dbReference type="HOGENOM" id="CLU_058232_0_0_6"/>
<evidence type="ECO:0000259" key="2">
    <source>
        <dbReference type="Pfam" id="PF12146"/>
    </source>
</evidence>
<dbReference type="Proteomes" id="UP000012047">
    <property type="component" value="Unassembled WGS sequence"/>
</dbReference>
<dbReference type="PANTHER" id="PTHR22946">
    <property type="entry name" value="DIENELACTONE HYDROLASE DOMAIN-CONTAINING PROTEIN-RELATED"/>
    <property type="match status" value="1"/>
</dbReference>
<dbReference type="InterPro" id="IPR050261">
    <property type="entry name" value="FrsA_esterase"/>
</dbReference>
<dbReference type="InterPro" id="IPR017208">
    <property type="entry name" value="UCP037442_abhydr"/>
</dbReference>
<feature type="domain" description="Serine aminopeptidase S33" evidence="2">
    <location>
        <begin position="38"/>
        <end position="162"/>
    </location>
</feature>
<name>D0SCM9_ACIJO</name>